<dbReference type="GeneID" id="93835816"/>
<comment type="caution">
    <text evidence="4">The sequence shown here is derived from an EMBL/GenBank/DDBJ whole genome shotgun (WGS) entry which is preliminary data.</text>
</comment>
<evidence type="ECO:0000259" key="3">
    <source>
        <dbReference type="Pfam" id="PF20028"/>
    </source>
</evidence>
<sequence>MVEVLRTAPLLSEVPARRALARMLAHALDRTFSGDESATQLPEEHLSWIVARCMEQGEPTEAADALARVVGTVTGDAEVTAQLRMLSDLQLARTRLGDEDLIVLRRLLQGQATSEARALARACLHPFPVHLPQHCTDAWSVALYLLRRNALPNGLPLFLVFLEHLAPVLDSSAAQELRSWTDQYAQSQELQEQLTACRHNVMAAPAHHRESRESRVMFVLLADGLGDDHCVLQVWHQDGQTADAPPVRDSDARVRRQDLGPLVYERLQQAMAHIGQSGPLTIEFWLPFTLANLPVVQWCRPGAEGPAHNRVVVRSLDRLETPAAHSSWQRRWDQMISSSSHERNAHETPMEQPDAAPSVQPSEPLLVLTAPPDREEGQQQLLDGIRSGVPAILWHRSDCSSGSFRKYVRDLIDTGPLAELPARLGQLQQNKDCLGSEALSDLTLLWDDPTRPLPVLKALTSPDEVVAR</sequence>
<proteinExistence type="predicted"/>
<feature type="compositionally biased region" description="Basic and acidic residues" evidence="1">
    <location>
        <begin position="340"/>
        <end position="349"/>
    </location>
</feature>
<accession>A0AA89Q9R9</accession>
<protein>
    <submittedName>
        <fullName evidence="4">Uncharacterized protein</fullName>
    </submittedName>
</protein>
<gene>
    <name evidence="4" type="ORF">HNR72_008038</name>
</gene>
<feature type="compositionally biased region" description="Polar residues" evidence="1">
    <location>
        <begin position="330"/>
        <end position="339"/>
    </location>
</feature>
<dbReference type="EMBL" id="JACHLX010000002">
    <property type="protein sequence ID" value="MBB5816916.1"/>
    <property type="molecule type" value="Genomic_DNA"/>
</dbReference>
<name>A0AA89Q9R9_STRCU</name>
<dbReference type="InterPro" id="IPR045555">
    <property type="entry name" value="VMAP-M0"/>
</dbReference>
<reference evidence="4 5" key="1">
    <citation type="submission" date="2020-08" db="EMBL/GenBank/DDBJ databases">
        <title>Sequencing the genomes of 1000 actinobacteria strains.</title>
        <authorList>
            <person name="Klenk H.-P."/>
        </authorList>
    </citation>
    <scope>NUCLEOTIDE SEQUENCE [LARGE SCALE GENOMIC DNA]</scope>
    <source>
        <strain evidence="4 5">DSM 40129</strain>
    </source>
</reference>
<evidence type="ECO:0000256" key="1">
    <source>
        <dbReference type="SAM" id="MobiDB-lite"/>
    </source>
</evidence>
<dbReference type="RefSeq" id="WP_184854678.1">
    <property type="nucleotide sequence ID" value="NZ_BAABFE010000021.1"/>
</dbReference>
<keyword evidence="5" id="KW-1185">Reference proteome</keyword>
<feature type="domain" description="vWA-MoxR associated protein C-terminal" evidence="3">
    <location>
        <begin position="228"/>
        <end position="449"/>
    </location>
</feature>
<evidence type="ECO:0000259" key="2">
    <source>
        <dbReference type="Pfam" id="PF19916"/>
    </source>
</evidence>
<feature type="region of interest" description="Disordered" evidence="1">
    <location>
        <begin position="330"/>
        <end position="360"/>
    </location>
</feature>
<dbReference type="AlphaFoldDB" id="A0AA89Q9R9"/>
<dbReference type="Pfam" id="PF19916">
    <property type="entry name" value="VMAP-M0"/>
    <property type="match status" value="1"/>
</dbReference>
<dbReference type="Pfam" id="PF20028">
    <property type="entry name" value="VMAP-C"/>
    <property type="match status" value="1"/>
</dbReference>
<evidence type="ECO:0000313" key="5">
    <source>
        <dbReference type="Proteomes" id="UP000579531"/>
    </source>
</evidence>
<feature type="domain" description="vWA-MoxR associated protein middle region 0" evidence="2">
    <location>
        <begin position="97"/>
        <end position="199"/>
    </location>
</feature>
<organism evidence="4 5">
    <name type="scientific">Streptomyces collinus</name>
    <dbReference type="NCBI Taxonomy" id="42684"/>
    <lineage>
        <taxon>Bacteria</taxon>
        <taxon>Bacillati</taxon>
        <taxon>Actinomycetota</taxon>
        <taxon>Actinomycetes</taxon>
        <taxon>Kitasatosporales</taxon>
        <taxon>Streptomycetaceae</taxon>
        <taxon>Streptomyces</taxon>
    </lineage>
</organism>
<dbReference type="InterPro" id="IPR045450">
    <property type="entry name" value="VMAP_C"/>
</dbReference>
<dbReference type="Proteomes" id="UP000579531">
    <property type="component" value="Unassembled WGS sequence"/>
</dbReference>
<evidence type="ECO:0000313" key="4">
    <source>
        <dbReference type="EMBL" id="MBB5816916.1"/>
    </source>
</evidence>